<dbReference type="PANTHER" id="PTHR33434:SF2">
    <property type="entry name" value="FATTY ACID-BINDING PROTEIN TM_1468"/>
    <property type="match status" value="1"/>
</dbReference>
<gene>
    <name evidence="2" type="ORF">METZ01_LOCUS404426</name>
</gene>
<feature type="non-terminal residue" evidence="2">
    <location>
        <position position="103"/>
    </location>
</feature>
<name>A0A382VYF6_9ZZZZ</name>
<dbReference type="InterPro" id="IPR036117">
    <property type="entry name" value="DhaL_dom_sf"/>
</dbReference>
<dbReference type="PANTHER" id="PTHR33434">
    <property type="entry name" value="DEGV DOMAIN-CONTAINING PROTEIN DR_1986-RELATED"/>
    <property type="match status" value="1"/>
</dbReference>
<proteinExistence type="predicted"/>
<dbReference type="PROSITE" id="PS51480">
    <property type="entry name" value="DHAL"/>
    <property type="match status" value="1"/>
</dbReference>
<dbReference type="AlphaFoldDB" id="A0A382VYF6"/>
<dbReference type="InterPro" id="IPR004007">
    <property type="entry name" value="DhaL_dom"/>
</dbReference>
<sequence length="103" mass="10815">MQLNAIELANALRSGIHRVILAQDALNSINVFPVADADTGTNLSMTLGEVLETLSVADETHLGSFMASVADILLDSARGNSGSIIAQFFQGMSDSAADETQFT</sequence>
<dbReference type="EMBL" id="UINC01155617">
    <property type="protein sequence ID" value="SVD51572.1"/>
    <property type="molecule type" value="Genomic_DNA"/>
</dbReference>
<feature type="domain" description="DhaL" evidence="1">
    <location>
        <begin position="6"/>
        <end position="103"/>
    </location>
</feature>
<dbReference type="GO" id="GO:0004371">
    <property type="term" value="F:glycerone kinase activity"/>
    <property type="evidence" value="ECO:0007669"/>
    <property type="project" value="InterPro"/>
</dbReference>
<protein>
    <recommendedName>
        <fullName evidence="1">DhaL domain-containing protein</fullName>
    </recommendedName>
</protein>
<evidence type="ECO:0000259" key="1">
    <source>
        <dbReference type="PROSITE" id="PS51480"/>
    </source>
</evidence>
<dbReference type="Gene3D" id="1.25.40.340">
    <property type="match status" value="1"/>
</dbReference>
<organism evidence="2">
    <name type="scientific">marine metagenome</name>
    <dbReference type="NCBI Taxonomy" id="408172"/>
    <lineage>
        <taxon>unclassified sequences</taxon>
        <taxon>metagenomes</taxon>
        <taxon>ecological metagenomes</taxon>
    </lineage>
</organism>
<evidence type="ECO:0000313" key="2">
    <source>
        <dbReference type="EMBL" id="SVD51572.1"/>
    </source>
</evidence>
<reference evidence="2" key="1">
    <citation type="submission" date="2018-05" db="EMBL/GenBank/DDBJ databases">
        <authorList>
            <person name="Lanie J.A."/>
            <person name="Ng W.-L."/>
            <person name="Kazmierczak K.M."/>
            <person name="Andrzejewski T.M."/>
            <person name="Davidsen T.M."/>
            <person name="Wayne K.J."/>
            <person name="Tettelin H."/>
            <person name="Glass J.I."/>
            <person name="Rusch D."/>
            <person name="Podicherti R."/>
            <person name="Tsui H.-C.T."/>
            <person name="Winkler M.E."/>
        </authorList>
    </citation>
    <scope>NUCLEOTIDE SEQUENCE</scope>
</reference>
<accession>A0A382VYF6</accession>
<dbReference type="GO" id="GO:0006071">
    <property type="term" value="P:glycerol metabolic process"/>
    <property type="evidence" value="ECO:0007669"/>
    <property type="project" value="InterPro"/>
</dbReference>
<dbReference type="InterPro" id="IPR050270">
    <property type="entry name" value="DegV_domain_contain"/>
</dbReference>
<dbReference type="SUPFAM" id="SSF101473">
    <property type="entry name" value="DhaL-like"/>
    <property type="match status" value="1"/>
</dbReference>
<dbReference type="Pfam" id="PF02734">
    <property type="entry name" value="Dak2"/>
    <property type="match status" value="1"/>
</dbReference>